<dbReference type="GO" id="GO:0072686">
    <property type="term" value="C:mitotic spindle"/>
    <property type="evidence" value="ECO:0007669"/>
    <property type="project" value="InterPro"/>
</dbReference>
<dbReference type="EMBL" id="VICG01000011">
    <property type="protein sequence ID" value="KAA8566961.1"/>
    <property type="molecule type" value="Genomic_DNA"/>
</dbReference>
<evidence type="ECO:0000256" key="19">
    <source>
        <dbReference type="SAM" id="MobiDB-lite"/>
    </source>
</evidence>
<evidence type="ECO:0000256" key="3">
    <source>
        <dbReference type="ARBA" id="ARBA00004629"/>
    </source>
</evidence>
<dbReference type="GO" id="GO:0042729">
    <property type="term" value="C:DASH complex"/>
    <property type="evidence" value="ECO:0007669"/>
    <property type="project" value="InterPro"/>
</dbReference>
<evidence type="ECO:0000256" key="7">
    <source>
        <dbReference type="ARBA" id="ARBA00022618"/>
    </source>
</evidence>
<evidence type="ECO:0000256" key="9">
    <source>
        <dbReference type="ARBA" id="ARBA00022776"/>
    </source>
</evidence>
<keyword evidence="15" id="KW-0131">Cell cycle</keyword>
<keyword evidence="9" id="KW-0498">Mitosis</keyword>
<evidence type="ECO:0000256" key="5">
    <source>
        <dbReference type="ARBA" id="ARBA00022454"/>
    </source>
</evidence>
<keyword evidence="6" id="KW-0963">Cytoplasm</keyword>
<dbReference type="GO" id="GO:0000278">
    <property type="term" value="P:mitotic cell cycle"/>
    <property type="evidence" value="ECO:0007669"/>
    <property type="project" value="InterPro"/>
</dbReference>
<name>A0A5M9JCG5_MONFR</name>
<evidence type="ECO:0000313" key="21">
    <source>
        <dbReference type="Proteomes" id="UP000322873"/>
    </source>
</evidence>
<evidence type="ECO:0000256" key="10">
    <source>
        <dbReference type="ARBA" id="ARBA00022829"/>
    </source>
</evidence>
<evidence type="ECO:0000256" key="12">
    <source>
        <dbReference type="ARBA" id="ARBA00023054"/>
    </source>
</evidence>
<protein>
    <recommendedName>
        <fullName evidence="17">DASH complex subunit DUO1</fullName>
    </recommendedName>
    <alternativeName>
        <fullName evidence="18">Outer kinetochore protein DUO1</fullName>
    </alternativeName>
</protein>
<evidence type="ECO:0000256" key="1">
    <source>
        <dbReference type="ARBA" id="ARBA00004123"/>
    </source>
</evidence>
<dbReference type="AlphaFoldDB" id="A0A5M9JCG5"/>
<dbReference type="GO" id="GO:0051301">
    <property type="term" value="P:cell division"/>
    <property type="evidence" value="ECO:0007669"/>
    <property type="project" value="UniProtKB-KW"/>
</dbReference>
<dbReference type="GO" id="GO:0005874">
    <property type="term" value="C:microtubule"/>
    <property type="evidence" value="ECO:0007669"/>
    <property type="project" value="UniProtKB-KW"/>
</dbReference>
<evidence type="ECO:0000256" key="16">
    <source>
        <dbReference type="ARBA" id="ARBA00023328"/>
    </source>
</evidence>
<evidence type="ECO:0000256" key="4">
    <source>
        <dbReference type="ARBA" id="ARBA00005366"/>
    </source>
</evidence>
<keyword evidence="11" id="KW-0995">Kinetochore</keyword>
<keyword evidence="13" id="KW-0206">Cytoskeleton</keyword>
<dbReference type="InterPro" id="IPR013960">
    <property type="entry name" value="DASH_Duo1"/>
</dbReference>
<gene>
    <name evidence="20" type="ORF">EYC84_010057</name>
</gene>
<evidence type="ECO:0000256" key="18">
    <source>
        <dbReference type="ARBA" id="ARBA00044358"/>
    </source>
</evidence>
<keyword evidence="16" id="KW-0137">Centromere</keyword>
<evidence type="ECO:0000256" key="14">
    <source>
        <dbReference type="ARBA" id="ARBA00023242"/>
    </source>
</evidence>
<comment type="subcellular location">
    <subcellularLocation>
        <location evidence="3">Chromosome</location>
        <location evidence="3">Centromere</location>
        <location evidence="3">Kinetochore</location>
    </subcellularLocation>
    <subcellularLocation>
        <location evidence="2">Cytoplasm</location>
        <location evidence="2">Cytoskeleton</location>
        <location evidence="2">Spindle</location>
    </subcellularLocation>
    <subcellularLocation>
        <location evidence="1">Nucleus</location>
    </subcellularLocation>
</comment>
<dbReference type="Pfam" id="PF08651">
    <property type="entry name" value="DASH_Duo1"/>
    <property type="match status" value="1"/>
</dbReference>
<feature type="region of interest" description="Disordered" evidence="19">
    <location>
        <begin position="1"/>
        <end position="56"/>
    </location>
</feature>
<feature type="compositionally biased region" description="Basic and acidic residues" evidence="19">
    <location>
        <begin position="146"/>
        <end position="172"/>
    </location>
</feature>
<keyword evidence="7" id="KW-0132">Cell division</keyword>
<evidence type="ECO:0000256" key="15">
    <source>
        <dbReference type="ARBA" id="ARBA00023306"/>
    </source>
</evidence>
<comment type="similarity">
    <text evidence="4">Belongs to the DASH complex DUO1 family.</text>
</comment>
<comment type="caution">
    <text evidence="20">The sequence shown here is derived from an EMBL/GenBank/DDBJ whole genome shotgun (WGS) entry which is preliminary data.</text>
</comment>
<dbReference type="Proteomes" id="UP000322873">
    <property type="component" value="Unassembled WGS sequence"/>
</dbReference>
<evidence type="ECO:0000256" key="13">
    <source>
        <dbReference type="ARBA" id="ARBA00023212"/>
    </source>
</evidence>
<sequence>MATPDIGKLDLSDSDNEDLFASPSKPAKANLKAPSKNAESSAQAQRSGGSKYDAEASREAALQKELEGVRNINELIEGVLGSLDLAKGNMDTVSQTVTSASTLLNTWIRILSQTEHNQRLILNPNWRGASQDVADMENEQVLKAQAAERRAAEEERRRDAARQRAEDEERQRQAGTTTRARRDMVVEVPQAQAQAQAQAEVGQALEEAFQEGEHEEYDESSKSSKLITATFLHDGITAVPTRIKRYPSHI</sequence>
<evidence type="ECO:0000256" key="6">
    <source>
        <dbReference type="ARBA" id="ARBA00022490"/>
    </source>
</evidence>
<proteinExistence type="inferred from homology"/>
<keyword evidence="5" id="KW-0158">Chromosome</keyword>
<evidence type="ECO:0000256" key="8">
    <source>
        <dbReference type="ARBA" id="ARBA00022701"/>
    </source>
</evidence>
<accession>A0A5M9JCG5</accession>
<reference evidence="20 21" key="1">
    <citation type="submission" date="2019-06" db="EMBL/GenBank/DDBJ databases">
        <title>Genome Sequence of the Brown Rot Fungal Pathogen Monilinia fructicola.</title>
        <authorList>
            <person name="De Miccolis Angelini R.M."/>
            <person name="Landi L."/>
            <person name="Abate D."/>
            <person name="Pollastro S."/>
            <person name="Romanazzi G."/>
            <person name="Faretra F."/>
        </authorList>
    </citation>
    <scope>NUCLEOTIDE SEQUENCE [LARGE SCALE GENOMIC DNA]</scope>
    <source>
        <strain evidence="20 21">Mfrc123</strain>
    </source>
</reference>
<organism evidence="20 21">
    <name type="scientific">Monilinia fructicola</name>
    <name type="common">Brown rot fungus</name>
    <name type="synonym">Ciboria fructicola</name>
    <dbReference type="NCBI Taxonomy" id="38448"/>
    <lineage>
        <taxon>Eukaryota</taxon>
        <taxon>Fungi</taxon>
        <taxon>Dikarya</taxon>
        <taxon>Ascomycota</taxon>
        <taxon>Pezizomycotina</taxon>
        <taxon>Leotiomycetes</taxon>
        <taxon>Helotiales</taxon>
        <taxon>Sclerotiniaceae</taxon>
        <taxon>Monilinia</taxon>
    </lineage>
</organism>
<evidence type="ECO:0000256" key="2">
    <source>
        <dbReference type="ARBA" id="ARBA00004186"/>
    </source>
</evidence>
<feature type="region of interest" description="Disordered" evidence="19">
    <location>
        <begin position="144"/>
        <end position="182"/>
    </location>
</feature>
<keyword evidence="14" id="KW-0539">Nucleus</keyword>
<dbReference type="PANTHER" id="PTHR28216:SF1">
    <property type="entry name" value="DASH COMPLEX SUBUNIT DUO1"/>
    <property type="match status" value="1"/>
</dbReference>
<keyword evidence="8" id="KW-0493">Microtubule</keyword>
<keyword evidence="10" id="KW-0159">Chromosome partition</keyword>
<dbReference type="GO" id="GO:0007059">
    <property type="term" value="P:chromosome segregation"/>
    <property type="evidence" value="ECO:0007669"/>
    <property type="project" value="UniProtKB-KW"/>
</dbReference>
<evidence type="ECO:0000256" key="17">
    <source>
        <dbReference type="ARBA" id="ARBA00044152"/>
    </source>
</evidence>
<dbReference type="PANTHER" id="PTHR28216">
    <property type="entry name" value="DASH COMPLEX SUBUNIT DUO1"/>
    <property type="match status" value="1"/>
</dbReference>
<evidence type="ECO:0000313" key="20">
    <source>
        <dbReference type="EMBL" id="KAA8566961.1"/>
    </source>
</evidence>
<dbReference type="VEuPathDB" id="FungiDB:MFRU_007g01290"/>
<evidence type="ECO:0000256" key="11">
    <source>
        <dbReference type="ARBA" id="ARBA00022838"/>
    </source>
</evidence>
<keyword evidence="21" id="KW-1185">Reference proteome</keyword>
<keyword evidence="12" id="KW-0175">Coiled coil</keyword>
<feature type="compositionally biased region" description="Polar residues" evidence="19">
    <location>
        <begin position="37"/>
        <end position="48"/>
    </location>
</feature>